<dbReference type="GO" id="GO:0008170">
    <property type="term" value="F:N-methyltransferase activity"/>
    <property type="evidence" value="ECO:0007669"/>
    <property type="project" value="InterPro"/>
</dbReference>
<dbReference type="SUPFAM" id="SSF53335">
    <property type="entry name" value="S-adenosyl-L-methionine-dependent methyltransferases"/>
    <property type="match status" value="1"/>
</dbReference>
<accession>A0A5N5UAF5</accession>
<comment type="catalytic activity">
    <reaction evidence="5">
        <text>a 2'-deoxyadenosine in DNA + S-adenosyl-L-methionine = an N(6)-methyl-2'-deoxyadenosine in DNA + S-adenosyl-L-homocysteine + H(+)</text>
        <dbReference type="Rhea" id="RHEA:15197"/>
        <dbReference type="Rhea" id="RHEA-COMP:12418"/>
        <dbReference type="Rhea" id="RHEA-COMP:12419"/>
        <dbReference type="ChEBI" id="CHEBI:15378"/>
        <dbReference type="ChEBI" id="CHEBI:57856"/>
        <dbReference type="ChEBI" id="CHEBI:59789"/>
        <dbReference type="ChEBI" id="CHEBI:90615"/>
        <dbReference type="ChEBI" id="CHEBI:90616"/>
        <dbReference type="EC" id="2.1.1.72"/>
    </reaction>
</comment>
<dbReference type="InterPro" id="IPR002052">
    <property type="entry name" value="DNA_methylase_N6_adenine_CS"/>
</dbReference>
<dbReference type="Proteomes" id="UP000326865">
    <property type="component" value="Unassembled WGS sequence"/>
</dbReference>
<feature type="domain" description="Type II methyltransferase M.TaqI-like" evidence="6">
    <location>
        <begin position="124"/>
        <end position="215"/>
    </location>
</feature>
<dbReference type="GO" id="GO:0009007">
    <property type="term" value="F:site-specific DNA-methyltransferase (adenine-specific) activity"/>
    <property type="evidence" value="ECO:0007669"/>
    <property type="project" value="UniProtKB-EC"/>
</dbReference>
<evidence type="ECO:0000259" key="6">
    <source>
        <dbReference type="Pfam" id="PF07669"/>
    </source>
</evidence>
<dbReference type="PRINTS" id="PR00507">
    <property type="entry name" value="N12N6MTFRASE"/>
</dbReference>
<keyword evidence="8" id="KW-1185">Reference proteome</keyword>
<comment type="caution">
    <text evidence="7">The sequence shown here is derived from an EMBL/GenBank/DDBJ whole genome shotgun (WGS) entry which is preliminary data.</text>
</comment>
<proteinExistence type="predicted"/>
<organism evidence="7 8">
    <name type="scientific">Halosegnis rubeus</name>
    <dbReference type="NCBI Taxonomy" id="2212850"/>
    <lineage>
        <taxon>Archaea</taxon>
        <taxon>Methanobacteriati</taxon>
        <taxon>Methanobacteriota</taxon>
        <taxon>Stenosarchaea group</taxon>
        <taxon>Halobacteria</taxon>
        <taxon>Halobacteriales</taxon>
        <taxon>Natronomonadaceae</taxon>
        <taxon>Halosegnis</taxon>
    </lineage>
</organism>
<evidence type="ECO:0000313" key="8">
    <source>
        <dbReference type="Proteomes" id="UP000326865"/>
    </source>
</evidence>
<dbReference type="PROSITE" id="PS00092">
    <property type="entry name" value="N6_MTASE"/>
    <property type="match status" value="1"/>
</dbReference>
<evidence type="ECO:0000256" key="2">
    <source>
        <dbReference type="ARBA" id="ARBA00022603"/>
    </source>
</evidence>
<keyword evidence="2 7" id="KW-0489">Methyltransferase</keyword>
<protein>
    <recommendedName>
        <fullName evidence="1">site-specific DNA-methyltransferase (adenine-specific)</fullName>
        <ecNumber evidence="1">2.1.1.72</ecNumber>
    </recommendedName>
</protein>
<dbReference type="InterPro" id="IPR029063">
    <property type="entry name" value="SAM-dependent_MTases_sf"/>
</dbReference>
<evidence type="ECO:0000313" key="7">
    <source>
        <dbReference type="EMBL" id="KAB7515603.1"/>
    </source>
</evidence>
<evidence type="ECO:0000256" key="1">
    <source>
        <dbReference type="ARBA" id="ARBA00011900"/>
    </source>
</evidence>
<dbReference type="PANTHER" id="PTHR33841">
    <property type="entry name" value="DNA METHYLTRANSFERASE YEEA-RELATED"/>
    <property type="match status" value="1"/>
</dbReference>
<dbReference type="EC" id="2.1.1.72" evidence="1"/>
<dbReference type="GO" id="GO:0032259">
    <property type="term" value="P:methylation"/>
    <property type="evidence" value="ECO:0007669"/>
    <property type="project" value="UniProtKB-KW"/>
</dbReference>
<sequence>MCEEESHILEDELSGERAVSNATVSRQEDVSKRKATGAFYTPPELADFVVDRGLSLRSRSEELSALDPSVGGGVFLDSIAQRFQKEPDISLELVGVDIEERALTATEDVLSTYDQSRMTVNLAHEDFFRWRWSAMDVDFDLIVGNPPWGLTSSEANGSPLYRELSLDFVHHSLQLLDDNGCLSLLLPGTWVFSRSDTEFRDFLLGLNRSIEIYRISPDWFPDATFTVEPVVLVVGPKASEKDPQLSIHDAANIPIKSNRLYELPLDRFDNYPAQKFPIAPASFHRFIDRSELTNKITTPLELGYQPYSGVKTYANKTYVYDAESATELENNGDVEIRMTLDDDEKQNGVESDRPVLIPYDKGGRTRDEDWTAFWTPVRHYLRWDAEAVTYYRSKGGLRNEETYFTDGIHFSSSGRNCPVFRLSTGLVYDADFPFVPVEGRERWELLSLLNSPPCMYLIKHSINPTAHFKNQDFKDVPVPTFKKMDTSGLVETGRQITEARKGEGQVPIDMYRKLSKESAELYGFSDDEEETAWNWFERARLQS</sequence>
<dbReference type="EMBL" id="QKKZ01000001">
    <property type="protein sequence ID" value="KAB7515603.1"/>
    <property type="molecule type" value="Genomic_DNA"/>
</dbReference>
<reference evidence="7 8" key="1">
    <citation type="submission" date="2019-10" db="EMBL/GenBank/DDBJ databases">
        <title>Unraveling microbial dark matter from salterns through culturing: the case of the genus Halosegnis.</title>
        <authorList>
            <person name="Duran-Viseras A."/>
            <person name="Andrei A.-S."/>
            <person name="Vera-Gargallo B."/>
            <person name="Ghai R."/>
            <person name="Sanchez-Porro C."/>
            <person name="Ventosa A."/>
        </authorList>
    </citation>
    <scope>NUCLEOTIDE SEQUENCE [LARGE SCALE GENOMIC DNA]</scope>
    <source>
        <strain evidence="7 8">F18-79</strain>
    </source>
</reference>
<dbReference type="Pfam" id="PF07669">
    <property type="entry name" value="Eco57I"/>
    <property type="match status" value="1"/>
</dbReference>
<dbReference type="GO" id="GO:0009307">
    <property type="term" value="P:DNA restriction-modification system"/>
    <property type="evidence" value="ECO:0007669"/>
    <property type="project" value="UniProtKB-KW"/>
</dbReference>
<dbReference type="Gene3D" id="3.40.50.150">
    <property type="entry name" value="Vaccinia Virus protein VP39"/>
    <property type="match status" value="1"/>
</dbReference>
<name>A0A5N5UAF5_9EURY</name>
<keyword evidence="4" id="KW-0949">S-adenosyl-L-methionine</keyword>
<dbReference type="RefSeq" id="WP_152133527.1">
    <property type="nucleotide sequence ID" value="NZ_QKKZ01000001.1"/>
</dbReference>
<dbReference type="PANTHER" id="PTHR33841:SF1">
    <property type="entry name" value="DNA METHYLTRANSFERASE A"/>
    <property type="match status" value="1"/>
</dbReference>
<dbReference type="InterPro" id="IPR050953">
    <property type="entry name" value="N4_N6_ade-DNA_methylase"/>
</dbReference>
<dbReference type="GO" id="GO:0003677">
    <property type="term" value="F:DNA binding"/>
    <property type="evidence" value="ECO:0007669"/>
    <property type="project" value="InterPro"/>
</dbReference>
<evidence type="ECO:0000256" key="4">
    <source>
        <dbReference type="ARBA" id="ARBA00022691"/>
    </source>
</evidence>
<dbReference type="InterPro" id="IPR011639">
    <property type="entry name" value="MethylTrfase_TaqI-like_dom"/>
</dbReference>
<dbReference type="AlphaFoldDB" id="A0A5N5UAF5"/>
<gene>
    <name evidence="7" type="ORF">DM867_00170</name>
</gene>
<evidence type="ECO:0000256" key="3">
    <source>
        <dbReference type="ARBA" id="ARBA00022679"/>
    </source>
</evidence>
<keyword evidence="3" id="KW-0808">Transferase</keyword>
<evidence type="ECO:0000256" key="5">
    <source>
        <dbReference type="ARBA" id="ARBA00047942"/>
    </source>
</evidence>